<comment type="caution">
    <text evidence="1">The sequence shown here is derived from an EMBL/GenBank/DDBJ whole genome shotgun (WGS) entry which is preliminary data.</text>
</comment>
<gene>
    <name evidence="1" type="ORF">ACED38_07610</name>
</gene>
<dbReference type="RefSeq" id="WP_371730128.1">
    <property type="nucleotide sequence ID" value="NZ_JBGOOT010000004.1"/>
</dbReference>
<proteinExistence type="predicted"/>
<accession>A0ABV4M5F2</accession>
<evidence type="ECO:0000313" key="2">
    <source>
        <dbReference type="Proteomes" id="UP001569153"/>
    </source>
</evidence>
<name>A0ABV4M5F2_9VIBR</name>
<reference evidence="1 2" key="1">
    <citation type="submission" date="2024-06" db="EMBL/GenBank/DDBJ databases">
        <authorList>
            <person name="Steensen K."/>
            <person name="Seneca J."/>
            <person name="Bartlau N."/>
            <person name="Yu A.X."/>
            <person name="Polz M.F."/>
        </authorList>
    </citation>
    <scope>NUCLEOTIDE SEQUENCE [LARGE SCALE GENOMIC DNA]</scope>
    <source>
        <strain evidence="1 2">FF146</strain>
    </source>
</reference>
<keyword evidence="2" id="KW-1185">Reference proteome</keyword>
<dbReference type="Proteomes" id="UP001569153">
    <property type="component" value="Unassembled WGS sequence"/>
</dbReference>
<evidence type="ECO:0000313" key="1">
    <source>
        <dbReference type="EMBL" id="MEZ8194752.1"/>
    </source>
</evidence>
<sequence>MDVETILKAMDEDSVKAKIREIVAEKADDLQLLPEPLERNFADDSELEVIKAVLQDKDGEIESLNKIIEKLKSLLGLEKDAKEKANVTVELLSTKVDGKTQAIHELKSAQEPLLEDKKRLESDVITLSQKLEFYRDNFSDDLQILELYGRLSEQTRHSLSGIFKDTSVQGLIACGIQEKNISNLWDYAKSETVNGNNDDIANLISLFNFFFKRFKLAYPMLSLQDVNPGDSFDTQAHIKHSSSINTSGSINQIMLHGYVNSKTGKVIKPSVVTL</sequence>
<dbReference type="EMBL" id="JBGOOT010000004">
    <property type="protein sequence ID" value="MEZ8194752.1"/>
    <property type="molecule type" value="Genomic_DNA"/>
</dbReference>
<protein>
    <submittedName>
        <fullName evidence="1">Uncharacterized protein</fullName>
    </submittedName>
</protein>
<organism evidence="1 2">
    <name type="scientific">Vibrio cortegadensis</name>
    <dbReference type="NCBI Taxonomy" id="1328770"/>
    <lineage>
        <taxon>Bacteria</taxon>
        <taxon>Pseudomonadati</taxon>
        <taxon>Pseudomonadota</taxon>
        <taxon>Gammaproteobacteria</taxon>
        <taxon>Vibrionales</taxon>
        <taxon>Vibrionaceae</taxon>
        <taxon>Vibrio</taxon>
    </lineage>
</organism>